<protein>
    <submittedName>
        <fullName evidence="1">Uncharacterized protein</fullName>
    </submittedName>
</protein>
<sequence length="254" mass="27937">MSSNLPVNWLDKVNSPELLAFLQQYGEETYLSAEEINQIRDALNELFDNTPSNYSQIVYVNANTPAAATIFDIENPPVTNHDELKNDVRNLYVGANGSNWTYKTSPAGYSSENVVSNLGSQIAAAPEKTTIVDNDKIGISDSQDSNKTKFWKWSTIKAYILDYFRSQIEISGAVTIQPSWHGKLIIATAPSTITVPATLSANHAWEGYTMTGATVAWAITTPKSWENGTPTATPEKTTFAFFQRGSTNSVILLQ</sequence>
<comment type="caution">
    <text evidence="1">The sequence shown here is derived from an EMBL/GenBank/DDBJ whole genome shotgun (WGS) entry which is preliminary data.</text>
</comment>
<proteinExistence type="predicted"/>
<organism evidence="1 2">
    <name type="scientific">Flavobacterium granuli</name>
    <dbReference type="NCBI Taxonomy" id="280093"/>
    <lineage>
        <taxon>Bacteria</taxon>
        <taxon>Pseudomonadati</taxon>
        <taxon>Bacteroidota</taxon>
        <taxon>Flavobacteriia</taxon>
        <taxon>Flavobacteriales</taxon>
        <taxon>Flavobacteriaceae</taxon>
        <taxon>Flavobacterium</taxon>
    </lineage>
</organism>
<dbReference type="RefSeq" id="WP_310004911.1">
    <property type="nucleotide sequence ID" value="NZ_JAVDTX010000002.1"/>
</dbReference>
<accession>A0ABU1S0D3</accession>
<evidence type="ECO:0000313" key="1">
    <source>
        <dbReference type="EMBL" id="MDR6844494.1"/>
    </source>
</evidence>
<evidence type="ECO:0000313" key="2">
    <source>
        <dbReference type="Proteomes" id="UP001261871"/>
    </source>
</evidence>
<dbReference type="Proteomes" id="UP001261871">
    <property type="component" value="Unassembled WGS sequence"/>
</dbReference>
<gene>
    <name evidence="1" type="ORF">J2W95_001185</name>
</gene>
<keyword evidence="2" id="KW-1185">Reference proteome</keyword>
<reference evidence="1 2" key="1">
    <citation type="submission" date="2023-07" db="EMBL/GenBank/DDBJ databases">
        <title>Sorghum-associated microbial communities from plants grown in Nebraska, USA.</title>
        <authorList>
            <person name="Schachtman D."/>
        </authorList>
    </citation>
    <scope>NUCLEOTIDE SEQUENCE [LARGE SCALE GENOMIC DNA]</scope>
    <source>
        <strain evidence="1 2">BE124</strain>
    </source>
</reference>
<name>A0ABU1S0D3_9FLAO</name>
<dbReference type="EMBL" id="JAVDTX010000002">
    <property type="protein sequence ID" value="MDR6844494.1"/>
    <property type="molecule type" value="Genomic_DNA"/>
</dbReference>